<evidence type="ECO:0000256" key="2">
    <source>
        <dbReference type="ARBA" id="ARBA00022448"/>
    </source>
</evidence>
<comment type="similarity">
    <text evidence="7">Belongs to the MsrQ family.</text>
</comment>
<evidence type="ECO:0000256" key="5">
    <source>
        <dbReference type="ARBA" id="ARBA00023004"/>
    </source>
</evidence>
<feature type="transmembrane region" description="Helical" evidence="7">
    <location>
        <begin position="48"/>
        <end position="70"/>
    </location>
</feature>
<evidence type="ECO:0000256" key="3">
    <source>
        <dbReference type="ARBA" id="ARBA00022692"/>
    </source>
</evidence>
<dbReference type="PANTHER" id="PTHR36964:SF1">
    <property type="entry name" value="PROTEIN-METHIONINE-SULFOXIDE REDUCTASE HEME-BINDING SUBUNIT MSRQ"/>
    <property type="match status" value="1"/>
</dbReference>
<accession>F9Y715</accession>
<gene>
    <name evidence="7" type="primary">msrQ</name>
    <name evidence="9" type="ordered locus">KVU_2366</name>
</gene>
<evidence type="ECO:0000313" key="9">
    <source>
        <dbReference type="EMBL" id="AEM42205.1"/>
    </source>
</evidence>
<comment type="cofactor">
    <cofactor evidence="7">
        <name>FMN</name>
        <dbReference type="ChEBI" id="CHEBI:58210"/>
    </cofactor>
    <text evidence="7">Binds 1 FMN per subunit.</text>
</comment>
<keyword evidence="7" id="KW-0479">Metal-binding</keyword>
<dbReference type="GO" id="GO:0046872">
    <property type="term" value="F:metal ion binding"/>
    <property type="evidence" value="ECO:0007669"/>
    <property type="project" value="UniProtKB-KW"/>
</dbReference>
<protein>
    <recommendedName>
        <fullName evidence="7">Protein-methionine-sulfoxide reductase heme-binding subunit MsrQ</fullName>
    </recommendedName>
    <alternativeName>
        <fullName evidence="7">Flavocytochrome MsrQ</fullName>
    </alternativeName>
</protein>
<keyword evidence="4 7" id="KW-1133">Transmembrane helix</keyword>
<keyword evidence="2 7" id="KW-0813">Transport</keyword>
<dbReference type="GO" id="GO:0005886">
    <property type="term" value="C:plasma membrane"/>
    <property type="evidence" value="ECO:0007669"/>
    <property type="project" value="UniProtKB-SubCell"/>
</dbReference>
<dbReference type="RefSeq" id="WP_013382863.1">
    <property type="nucleotide sequence ID" value="NC_017384.1"/>
</dbReference>
<evidence type="ECO:0000256" key="7">
    <source>
        <dbReference type="HAMAP-Rule" id="MF_01207"/>
    </source>
</evidence>
<evidence type="ECO:0000256" key="1">
    <source>
        <dbReference type="ARBA" id="ARBA00004141"/>
    </source>
</evidence>
<dbReference type="HAMAP" id="MF_01207">
    <property type="entry name" value="MsrQ"/>
    <property type="match status" value="1"/>
</dbReference>
<dbReference type="EMBL" id="CP002018">
    <property type="protein sequence ID" value="AEM42205.1"/>
    <property type="molecule type" value="Genomic_DNA"/>
</dbReference>
<keyword evidence="7" id="KW-0997">Cell inner membrane</keyword>
<dbReference type="Proteomes" id="UP000000692">
    <property type="component" value="Chromosome"/>
</dbReference>
<feature type="transmembrane region" description="Helical" evidence="7">
    <location>
        <begin position="82"/>
        <end position="101"/>
    </location>
</feature>
<feature type="domain" description="Ferric oxidoreductase" evidence="8">
    <location>
        <begin position="64"/>
        <end position="162"/>
    </location>
</feature>
<dbReference type="GO" id="GO:0016679">
    <property type="term" value="F:oxidoreductase activity, acting on diphenols and related substances as donors"/>
    <property type="evidence" value="ECO:0007669"/>
    <property type="project" value="TreeGrafter"/>
</dbReference>
<feature type="transmembrane region" description="Helical" evidence="7">
    <location>
        <begin position="177"/>
        <end position="193"/>
    </location>
</feature>
<dbReference type="KEGG" id="kvl:KVU_2366"/>
<organism evidence="9 10">
    <name type="scientific">Ketogulonicigenium vulgare (strain WSH-001)</name>
    <dbReference type="NCBI Taxonomy" id="759362"/>
    <lineage>
        <taxon>Bacteria</taxon>
        <taxon>Pseudomonadati</taxon>
        <taxon>Pseudomonadota</taxon>
        <taxon>Alphaproteobacteria</taxon>
        <taxon>Rhodobacterales</taxon>
        <taxon>Roseobacteraceae</taxon>
        <taxon>Ketogulonicigenium</taxon>
    </lineage>
</organism>
<comment type="function">
    <text evidence="7">Part of the MsrPQ system that repairs oxidized periplasmic proteins containing methionine sulfoxide residues (Met-O), using respiratory chain electrons. Thus protects these proteins from oxidative-stress damage caused by reactive species of oxygen and chlorine generated by the host defense mechanisms. MsrPQ is essential for the maintenance of envelope integrity under bleach stress, rescuing a wide series of structurally unrelated periplasmic proteins from methionine oxidation. MsrQ provides electrons for reduction to the reductase catalytic subunit MsrP, using the quinone pool of the respiratory chain.</text>
</comment>
<comment type="subunit">
    <text evidence="7">Heterodimer of a catalytic subunit (MsrP) and a heme-binding subunit (MsrQ).</text>
</comment>
<dbReference type="GO" id="GO:0030091">
    <property type="term" value="P:protein repair"/>
    <property type="evidence" value="ECO:0007669"/>
    <property type="project" value="UniProtKB-UniRule"/>
</dbReference>
<keyword evidence="10" id="KW-1185">Reference proteome</keyword>
<dbReference type="GO" id="GO:0010181">
    <property type="term" value="F:FMN binding"/>
    <property type="evidence" value="ECO:0007669"/>
    <property type="project" value="UniProtKB-UniRule"/>
</dbReference>
<feature type="transmembrane region" description="Helical" evidence="7">
    <location>
        <begin position="113"/>
        <end position="134"/>
    </location>
</feature>
<dbReference type="OrthoDB" id="9788328at2"/>
<evidence type="ECO:0000256" key="6">
    <source>
        <dbReference type="ARBA" id="ARBA00023136"/>
    </source>
</evidence>
<keyword evidence="7" id="KW-0285">Flavoprotein</keyword>
<dbReference type="AlphaFoldDB" id="F9Y715"/>
<dbReference type="GO" id="GO:0009055">
    <property type="term" value="F:electron transfer activity"/>
    <property type="evidence" value="ECO:0007669"/>
    <property type="project" value="UniProtKB-UniRule"/>
</dbReference>
<dbReference type="InterPro" id="IPR022837">
    <property type="entry name" value="MsrQ-like"/>
</dbReference>
<evidence type="ECO:0000313" key="10">
    <source>
        <dbReference type="Proteomes" id="UP000000692"/>
    </source>
</evidence>
<keyword evidence="5 7" id="KW-0408">Iron</keyword>
<name>F9Y715_KETVW</name>
<reference evidence="9 10" key="1">
    <citation type="journal article" date="2011" name="J. Bacteriol.">
        <title>Complete genome sequence of the industrial strain Ketogulonicigenium vulgare WSH-001.</title>
        <authorList>
            <person name="Liu L."/>
            <person name="Li Y."/>
            <person name="Zhang J."/>
            <person name="Zhou Z."/>
            <person name="Liu J."/>
            <person name="Li X."/>
            <person name="Zhou J."/>
            <person name="Du G."/>
            <person name="Wang L."/>
            <person name="Chen J."/>
        </authorList>
    </citation>
    <scope>NUCLEOTIDE SEQUENCE [LARGE SCALE GENOMIC DNA]</scope>
    <source>
        <strain evidence="9 10">WSH-001</strain>
    </source>
</reference>
<proteinExistence type="inferred from homology"/>
<keyword evidence="7" id="KW-0249">Electron transport</keyword>
<dbReference type="PANTHER" id="PTHR36964">
    <property type="entry name" value="PROTEIN-METHIONINE-SULFOXIDE REDUCTASE HEME-BINDING SUBUNIT MSRQ"/>
    <property type="match status" value="1"/>
</dbReference>
<comment type="cofactor">
    <cofactor evidence="7">
        <name>heme b</name>
        <dbReference type="ChEBI" id="CHEBI:60344"/>
    </cofactor>
    <text evidence="7">Binds 1 heme b (iron(II)-protoporphyrin IX) group per subunit.</text>
</comment>
<evidence type="ECO:0000259" key="8">
    <source>
        <dbReference type="Pfam" id="PF01794"/>
    </source>
</evidence>
<dbReference type="GO" id="GO:0020037">
    <property type="term" value="F:heme binding"/>
    <property type="evidence" value="ECO:0007669"/>
    <property type="project" value="UniProtKB-UniRule"/>
</dbReference>
<dbReference type="InterPro" id="IPR013130">
    <property type="entry name" value="Fe3_Rdtase_TM_dom"/>
</dbReference>
<sequence>MQPPRWLQDAVRRVPVWLIYLGTALWLGGLFAMALFGRLGVDPVAELIAQYGKGALNMLIAGLAITPLRRFTGLNLLRFRRAVGLSAFFILCAHLAVFAVLDLQSLSRLGVEIAERPFITIGMLGFVLLIPLALTSTDRAIRKMGRNWTKLHRLTYVVILLGWLHYEWQVRGEVVEPLTYLTIILILLGLRFVPRKRAPLHKNVSL</sequence>
<feature type="transmembrane region" description="Helical" evidence="7">
    <location>
        <begin position="154"/>
        <end position="171"/>
    </location>
</feature>
<dbReference type="HOGENOM" id="CLU_080662_2_0_5"/>
<evidence type="ECO:0000256" key="4">
    <source>
        <dbReference type="ARBA" id="ARBA00022989"/>
    </source>
</evidence>
<keyword evidence="6 7" id="KW-0472">Membrane</keyword>
<comment type="subcellular location">
    <subcellularLocation>
        <location evidence="7">Cell inner membrane</location>
        <topology evidence="7">Multi-pass membrane protein</topology>
    </subcellularLocation>
    <subcellularLocation>
        <location evidence="1">Membrane</location>
        <topology evidence="1">Multi-pass membrane protein</topology>
    </subcellularLocation>
</comment>
<dbReference type="eggNOG" id="COG2717">
    <property type="taxonomic scope" value="Bacteria"/>
</dbReference>
<keyword evidence="7" id="KW-0288">FMN</keyword>
<feature type="transmembrane region" description="Helical" evidence="7">
    <location>
        <begin position="14"/>
        <end position="36"/>
    </location>
</feature>
<keyword evidence="3 7" id="KW-0812">Transmembrane</keyword>
<keyword evidence="7" id="KW-0349">Heme</keyword>
<dbReference type="Pfam" id="PF01794">
    <property type="entry name" value="Ferric_reduct"/>
    <property type="match status" value="1"/>
</dbReference>
<keyword evidence="7" id="KW-1003">Cell membrane</keyword>